<dbReference type="Pfam" id="PF12867">
    <property type="entry name" value="DinB_2"/>
    <property type="match status" value="1"/>
</dbReference>
<dbReference type="InterPro" id="IPR024775">
    <property type="entry name" value="DinB-like"/>
</dbReference>
<dbReference type="SUPFAM" id="SSF109854">
    <property type="entry name" value="DinB/YfiT-like putative metalloenzymes"/>
    <property type="match status" value="1"/>
</dbReference>
<accession>A0A938Y2E5</accession>
<reference evidence="2" key="1">
    <citation type="submission" date="2021-01" db="EMBL/GenBank/DDBJ databases">
        <title>Genomic Encyclopedia of Type Strains, Phase IV (KMG-IV): sequencing the most valuable type-strain genomes for metagenomic binning, comparative biology and taxonomic classification.</title>
        <authorList>
            <person name="Goeker M."/>
        </authorList>
    </citation>
    <scope>NUCLEOTIDE SEQUENCE</scope>
    <source>
        <strain evidence="2">DSM 25523</strain>
    </source>
</reference>
<gene>
    <name evidence="2" type="ORF">JOD01_001561</name>
</gene>
<organism evidence="2 3">
    <name type="scientific">Brevibacillus fulvus</name>
    <dbReference type="NCBI Taxonomy" id="1125967"/>
    <lineage>
        <taxon>Bacteria</taxon>
        <taxon>Bacillati</taxon>
        <taxon>Bacillota</taxon>
        <taxon>Bacilli</taxon>
        <taxon>Bacillales</taxon>
        <taxon>Paenibacillaceae</taxon>
        <taxon>Brevibacillus</taxon>
    </lineage>
</organism>
<dbReference type="Gene3D" id="1.20.120.450">
    <property type="entry name" value="dinb family like domain"/>
    <property type="match status" value="1"/>
</dbReference>
<comment type="caution">
    <text evidence="2">The sequence shown here is derived from an EMBL/GenBank/DDBJ whole genome shotgun (WGS) entry which is preliminary data.</text>
</comment>
<dbReference type="EMBL" id="JAFBEB010000004">
    <property type="protein sequence ID" value="MBM7589960.1"/>
    <property type="molecule type" value="Genomic_DNA"/>
</dbReference>
<dbReference type="InterPro" id="IPR034660">
    <property type="entry name" value="DinB/YfiT-like"/>
</dbReference>
<protein>
    <recommendedName>
        <fullName evidence="1">DinB-like domain-containing protein</fullName>
    </recommendedName>
</protein>
<evidence type="ECO:0000259" key="1">
    <source>
        <dbReference type="Pfam" id="PF12867"/>
    </source>
</evidence>
<dbReference type="AlphaFoldDB" id="A0A938Y2E5"/>
<keyword evidence="3" id="KW-1185">Reference proteome</keyword>
<proteinExistence type="predicted"/>
<dbReference type="RefSeq" id="WP_204517671.1">
    <property type="nucleotide sequence ID" value="NZ_BAABIN010000007.1"/>
</dbReference>
<name>A0A938Y2E5_9BACL</name>
<dbReference type="Proteomes" id="UP000717624">
    <property type="component" value="Unassembled WGS sequence"/>
</dbReference>
<feature type="domain" description="DinB-like" evidence="1">
    <location>
        <begin position="22"/>
        <end position="148"/>
    </location>
</feature>
<evidence type="ECO:0000313" key="2">
    <source>
        <dbReference type="EMBL" id="MBM7589960.1"/>
    </source>
</evidence>
<evidence type="ECO:0000313" key="3">
    <source>
        <dbReference type="Proteomes" id="UP000717624"/>
    </source>
</evidence>
<sequence>MSEQKRKILEHYEQSIAWASGLRVLTEEQWRTPIAEGKWTIAEIIGHLHPWDEFVVSQRLPYLFKNAPLPKGPNAEDINQQAAAISRKRTKEDTISEFVAGRRKLITAIEQLEDELWTQTFRIGQTELSLFSYFSSLAEHDEHHFGQIRQICHARS</sequence>